<evidence type="ECO:0000313" key="3">
    <source>
        <dbReference type="EMBL" id="PJC24377.1"/>
    </source>
</evidence>
<dbReference type="Proteomes" id="UP000230251">
    <property type="component" value="Unassembled WGS sequence"/>
</dbReference>
<evidence type="ECO:0000256" key="2">
    <source>
        <dbReference type="SAM" id="Phobius"/>
    </source>
</evidence>
<dbReference type="EMBL" id="PFSI01000049">
    <property type="protein sequence ID" value="PJC24377.1"/>
    <property type="molecule type" value="Genomic_DNA"/>
</dbReference>
<evidence type="ECO:0000313" key="4">
    <source>
        <dbReference type="Proteomes" id="UP000230251"/>
    </source>
</evidence>
<name>A0A2M8ENZ4_9BACT</name>
<keyword evidence="2" id="KW-1133">Transmembrane helix</keyword>
<comment type="caution">
    <text evidence="3">The sequence shown here is derived from an EMBL/GenBank/DDBJ whole genome shotgun (WGS) entry which is preliminary data.</text>
</comment>
<dbReference type="AlphaFoldDB" id="A0A2M8ENZ4"/>
<organism evidence="3 4">
    <name type="scientific">Candidatus Uhrbacteria bacterium CG_4_9_14_0_2_um_filter_41_50</name>
    <dbReference type="NCBI Taxonomy" id="1975031"/>
    <lineage>
        <taxon>Bacteria</taxon>
        <taxon>Candidatus Uhriibacteriota</taxon>
    </lineage>
</organism>
<proteinExistence type="predicted"/>
<accession>A0A2M8ENZ4</accession>
<feature type="coiled-coil region" evidence="1">
    <location>
        <begin position="90"/>
        <end position="117"/>
    </location>
</feature>
<protein>
    <submittedName>
        <fullName evidence="3">Uncharacterized protein</fullName>
    </submittedName>
</protein>
<gene>
    <name evidence="3" type="ORF">CO057_03140</name>
</gene>
<reference evidence="4" key="1">
    <citation type="submission" date="2017-09" db="EMBL/GenBank/DDBJ databases">
        <title>Depth-based differentiation of microbial function through sediment-hosted aquifers and enrichment of novel symbionts in the deep terrestrial subsurface.</title>
        <authorList>
            <person name="Probst A.J."/>
            <person name="Ladd B."/>
            <person name="Jarett J.K."/>
            <person name="Geller-Mcgrath D.E."/>
            <person name="Sieber C.M.K."/>
            <person name="Emerson J.B."/>
            <person name="Anantharaman K."/>
            <person name="Thomas B.C."/>
            <person name="Malmstrom R."/>
            <person name="Stieglmeier M."/>
            <person name="Klingl A."/>
            <person name="Woyke T."/>
            <person name="Ryan C.M."/>
            <person name="Banfield J.F."/>
        </authorList>
    </citation>
    <scope>NUCLEOTIDE SEQUENCE [LARGE SCALE GENOMIC DNA]</scope>
</reference>
<keyword evidence="1" id="KW-0175">Coiled coil</keyword>
<keyword evidence="2" id="KW-0472">Membrane</keyword>
<feature type="transmembrane region" description="Helical" evidence="2">
    <location>
        <begin position="38"/>
        <end position="55"/>
    </location>
</feature>
<sequence>MKEKEFKSWRRVNLSIALVGVILAIVGTVMNFSGHSYGGRWIVIGGAFWYIFFYLRITIVRRWHESDQLNALLDQYHELKGMHHALRTRCDEAVRAGQGHEQQLEALRAQIELAKRRHLRRDIDIATILTRRFVVLTLHVFAVRYRHGLVNPILDMVRDGMIREDTVITHLDEPAAFADVVYARKSELEAICPRLIALCEDHWPPPESEAA</sequence>
<keyword evidence="2" id="KW-0812">Transmembrane</keyword>
<evidence type="ECO:0000256" key="1">
    <source>
        <dbReference type="SAM" id="Coils"/>
    </source>
</evidence>
<feature type="transmembrane region" description="Helical" evidence="2">
    <location>
        <begin position="12"/>
        <end position="32"/>
    </location>
</feature>